<evidence type="ECO:0000313" key="2">
    <source>
        <dbReference type="EMBL" id="CAK9174695.1"/>
    </source>
</evidence>
<comment type="caution">
    <text evidence="2">The sequence shown here is derived from an EMBL/GenBank/DDBJ whole genome shotgun (WGS) entry which is preliminary data.</text>
</comment>
<organism evidence="2 3">
    <name type="scientific">Ilex paraguariensis</name>
    <name type="common">yerba mate</name>
    <dbReference type="NCBI Taxonomy" id="185542"/>
    <lineage>
        <taxon>Eukaryota</taxon>
        <taxon>Viridiplantae</taxon>
        <taxon>Streptophyta</taxon>
        <taxon>Embryophyta</taxon>
        <taxon>Tracheophyta</taxon>
        <taxon>Spermatophyta</taxon>
        <taxon>Magnoliopsida</taxon>
        <taxon>eudicotyledons</taxon>
        <taxon>Gunneridae</taxon>
        <taxon>Pentapetalae</taxon>
        <taxon>asterids</taxon>
        <taxon>campanulids</taxon>
        <taxon>Aquifoliales</taxon>
        <taxon>Aquifoliaceae</taxon>
        <taxon>Ilex</taxon>
    </lineage>
</organism>
<gene>
    <name evidence="2" type="ORF">ILEXP_LOCUS44449</name>
</gene>
<proteinExistence type="predicted"/>
<feature type="region of interest" description="Disordered" evidence="1">
    <location>
        <begin position="187"/>
        <end position="227"/>
    </location>
</feature>
<keyword evidence="3" id="KW-1185">Reference proteome</keyword>
<accession>A0ABC8U051</accession>
<evidence type="ECO:0000313" key="3">
    <source>
        <dbReference type="Proteomes" id="UP001642360"/>
    </source>
</evidence>
<dbReference type="AlphaFoldDB" id="A0ABC8U051"/>
<reference evidence="2 3" key="1">
    <citation type="submission" date="2024-02" db="EMBL/GenBank/DDBJ databases">
        <authorList>
            <person name="Vignale AGUSTIN F."/>
            <person name="Sosa J E."/>
            <person name="Modenutti C."/>
        </authorList>
    </citation>
    <scope>NUCLEOTIDE SEQUENCE [LARGE SCALE GENOMIC DNA]</scope>
</reference>
<feature type="compositionally biased region" description="Basic and acidic residues" evidence="1">
    <location>
        <begin position="191"/>
        <end position="208"/>
    </location>
</feature>
<protein>
    <submittedName>
        <fullName evidence="2">Uncharacterized protein</fullName>
    </submittedName>
</protein>
<feature type="compositionally biased region" description="Polar residues" evidence="1">
    <location>
        <begin position="215"/>
        <end position="227"/>
    </location>
</feature>
<name>A0ABC8U051_9AQUA</name>
<dbReference type="EMBL" id="CAUOFW020006392">
    <property type="protein sequence ID" value="CAK9174695.1"/>
    <property type="molecule type" value="Genomic_DNA"/>
</dbReference>
<dbReference type="Proteomes" id="UP001642360">
    <property type="component" value="Unassembled WGS sequence"/>
</dbReference>
<sequence>MDQGENHLQSIGVYQRLVNFMVKSLTAIASRPMTLPYPVRHFWLICQRFFNFIMLSLATKALKPVTLGHPMPISDASQNGTPHEDVHFGAMVESEQAIAIQQLVPLTTFDSKNKEVEKDGKEFPLDRENGVVIASSTTQGINDLNANEGKKGEDEVVTVPAIAPQTKAPKKMVSINDNVEEIYPSKKKKTKAIEKLPSMEREKEETKPLKPILKTGSNVSAKSESNK</sequence>
<evidence type="ECO:0000256" key="1">
    <source>
        <dbReference type="SAM" id="MobiDB-lite"/>
    </source>
</evidence>